<evidence type="ECO:0008006" key="4">
    <source>
        <dbReference type="Google" id="ProtNLM"/>
    </source>
</evidence>
<protein>
    <recommendedName>
        <fullName evidence="4">Late embryogenesis abundant protein LEA-2 subgroup domain-containing protein</fullName>
    </recommendedName>
</protein>
<name>A0A0E0DA33_9ORYZ</name>
<organism evidence="2">
    <name type="scientific">Oryza meridionalis</name>
    <dbReference type="NCBI Taxonomy" id="40149"/>
    <lineage>
        <taxon>Eukaryota</taxon>
        <taxon>Viridiplantae</taxon>
        <taxon>Streptophyta</taxon>
        <taxon>Embryophyta</taxon>
        <taxon>Tracheophyta</taxon>
        <taxon>Spermatophyta</taxon>
        <taxon>Magnoliopsida</taxon>
        <taxon>Liliopsida</taxon>
        <taxon>Poales</taxon>
        <taxon>Poaceae</taxon>
        <taxon>BOP clade</taxon>
        <taxon>Oryzoideae</taxon>
        <taxon>Oryzeae</taxon>
        <taxon>Oryzinae</taxon>
        <taxon>Oryza</taxon>
    </lineage>
</organism>
<dbReference type="EnsemblPlants" id="OMERI04G00660.1">
    <property type="protein sequence ID" value="OMERI04G00660.1"/>
    <property type="gene ID" value="OMERI04G00660"/>
</dbReference>
<dbReference type="HOGENOM" id="CLU_1761686_0_0_1"/>
<sequence length="148" mass="15715">MAGGHGCCCCIVCCILVVLLPVLLLLILAYGVVVPVRVTAEDAILTRLDLAGANGTGLAYSILLTVIVHNPNVAVHTEYTRPLAVSEPMSAHRQKTTTKELGGGKSSDGEGARQRGNRRQSSGTTAMAEFWQTPNLRKRCLGSPRSSE</sequence>
<dbReference type="Gramene" id="OMERI04G00660.1">
    <property type="protein sequence ID" value="OMERI04G00660.1"/>
    <property type="gene ID" value="OMERI04G00660"/>
</dbReference>
<dbReference type="STRING" id="40149.A0A0E0DA33"/>
<evidence type="ECO:0000313" key="2">
    <source>
        <dbReference type="EnsemblPlants" id="OMERI04G00660.1"/>
    </source>
</evidence>
<reference evidence="2" key="1">
    <citation type="submission" date="2015-04" db="UniProtKB">
        <authorList>
            <consortium name="EnsemblPlants"/>
        </authorList>
    </citation>
    <scope>IDENTIFICATION</scope>
</reference>
<reference evidence="2" key="2">
    <citation type="submission" date="2018-05" db="EMBL/GenBank/DDBJ databases">
        <title>OmerRS3 (Oryza meridionalis Reference Sequence Version 3).</title>
        <authorList>
            <person name="Zhang J."/>
            <person name="Kudrna D."/>
            <person name="Lee S."/>
            <person name="Talag J."/>
            <person name="Welchert J."/>
            <person name="Wing R.A."/>
        </authorList>
    </citation>
    <scope>NUCLEOTIDE SEQUENCE [LARGE SCALE GENOMIC DNA]</scope>
    <source>
        <strain evidence="2">cv. OR44</strain>
    </source>
</reference>
<dbReference type="AlphaFoldDB" id="A0A0E0DA33"/>
<evidence type="ECO:0000256" key="1">
    <source>
        <dbReference type="SAM" id="MobiDB-lite"/>
    </source>
</evidence>
<dbReference type="Proteomes" id="UP000008021">
    <property type="component" value="Chromosome 4"/>
</dbReference>
<keyword evidence="3" id="KW-1185">Reference proteome</keyword>
<accession>A0A0E0DA33</accession>
<proteinExistence type="predicted"/>
<feature type="region of interest" description="Disordered" evidence="1">
    <location>
        <begin position="85"/>
        <end position="148"/>
    </location>
</feature>
<evidence type="ECO:0000313" key="3">
    <source>
        <dbReference type="Proteomes" id="UP000008021"/>
    </source>
</evidence>